<protein>
    <submittedName>
        <fullName evidence="2">Bifunctional protein PaaZ</fullName>
    </submittedName>
</protein>
<gene>
    <name evidence="2" type="primary">paaZ_7</name>
    <name evidence="2" type="ORF">SDC9_160032</name>
</gene>
<dbReference type="InterPro" id="IPR029069">
    <property type="entry name" value="HotDog_dom_sf"/>
</dbReference>
<dbReference type="AlphaFoldDB" id="A0A645FKI3"/>
<evidence type="ECO:0000259" key="1">
    <source>
        <dbReference type="Pfam" id="PF01575"/>
    </source>
</evidence>
<proteinExistence type="predicted"/>
<evidence type="ECO:0000313" key="2">
    <source>
        <dbReference type="EMBL" id="MPN12713.1"/>
    </source>
</evidence>
<dbReference type="PANTHER" id="PTHR43664">
    <property type="entry name" value="MONOAMINE OXIDASE-RELATED"/>
    <property type="match status" value="1"/>
</dbReference>
<dbReference type="InterPro" id="IPR052342">
    <property type="entry name" value="MCH/BMMD"/>
</dbReference>
<reference evidence="2" key="1">
    <citation type="submission" date="2019-08" db="EMBL/GenBank/DDBJ databases">
        <authorList>
            <person name="Kucharzyk K."/>
            <person name="Murdoch R.W."/>
            <person name="Higgins S."/>
            <person name="Loffler F."/>
        </authorList>
    </citation>
    <scope>NUCLEOTIDE SEQUENCE</scope>
</reference>
<comment type="caution">
    <text evidence="2">The sequence shown here is derived from an EMBL/GenBank/DDBJ whole genome shotgun (WGS) entry which is preliminary data.</text>
</comment>
<organism evidence="2">
    <name type="scientific">bioreactor metagenome</name>
    <dbReference type="NCBI Taxonomy" id="1076179"/>
    <lineage>
        <taxon>unclassified sequences</taxon>
        <taxon>metagenomes</taxon>
        <taxon>ecological metagenomes</taxon>
    </lineage>
</organism>
<dbReference type="PANTHER" id="PTHR43664:SF1">
    <property type="entry name" value="BETA-METHYLMALYL-COA DEHYDRATASE"/>
    <property type="match status" value="1"/>
</dbReference>
<dbReference type="InterPro" id="IPR002539">
    <property type="entry name" value="MaoC-like_dom"/>
</dbReference>
<dbReference type="Gene3D" id="3.10.129.10">
    <property type="entry name" value="Hotdog Thioesterase"/>
    <property type="match status" value="1"/>
</dbReference>
<sequence length="136" mass="15013">MVKSASRTITEADIVNFSALTWDHNPLHTNEEFAKTTPHGERIAHGALTFAYSVGLMNMLRRGEGTVIAYAGINVKYTAPVHPGDTIHCVCTVTDKKETKKADRGLIFQKVDVVNQNGVTVVEEECTLMVRRMPAQ</sequence>
<accession>A0A645FKI3</accession>
<feature type="domain" description="MaoC-like" evidence="1">
    <location>
        <begin position="4"/>
        <end position="102"/>
    </location>
</feature>
<dbReference type="SUPFAM" id="SSF54637">
    <property type="entry name" value="Thioesterase/thiol ester dehydrase-isomerase"/>
    <property type="match status" value="1"/>
</dbReference>
<dbReference type="EMBL" id="VSSQ01059116">
    <property type="protein sequence ID" value="MPN12713.1"/>
    <property type="molecule type" value="Genomic_DNA"/>
</dbReference>
<name>A0A645FKI3_9ZZZZ</name>
<dbReference type="Pfam" id="PF01575">
    <property type="entry name" value="MaoC_dehydratas"/>
    <property type="match status" value="1"/>
</dbReference>